<evidence type="ECO:0008006" key="3">
    <source>
        <dbReference type="Google" id="ProtNLM"/>
    </source>
</evidence>
<gene>
    <name evidence="1" type="ORF">HDG41_004045</name>
</gene>
<evidence type="ECO:0000313" key="2">
    <source>
        <dbReference type="Proteomes" id="UP000592820"/>
    </source>
</evidence>
<accession>A0A7W8L7K6</accession>
<evidence type="ECO:0000313" key="1">
    <source>
        <dbReference type="EMBL" id="MBB5401962.1"/>
    </source>
</evidence>
<dbReference type="EMBL" id="JACHDE010000006">
    <property type="protein sequence ID" value="MBB5401962.1"/>
    <property type="molecule type" value="Genomic_DNA"/>
</dbReference>
<dbReference type="AlphaFoldDB" id="A0A7W8L7K6"/>
<dbReference type="Proteomes" id="UP000592820">
    <property type="component" value="Unassembled WGS sequence"/>
</dbReference>
<name>A0A7W8L7K6_9BURK</name>
<protein>
    <recommendedName>
        <fullName evidence="3">Porin</fullName>
    </recommendedName>
</protein>
<proteinExistence type="predicted"/>
<reference evidence="1 2" key="1">
    <citation type="submission" date="2020-08" db="EMBL/GenBank/DDBJ databases">
        <title>Genomic Encyclopedia of Type Strains, Phase IV (KMG-V): Genome sequencing to study the core and pangenomes of soil and plant-associated prokaryotes.</title>
        <authorList>
            <person name="Whitman W."/>
        </authorList>
    </citation>
    <scope>NUCLEOTIDE SEQUENCE [LARGE SCALE GENOMIC DNA]</scope>
    <source>
        <strain evidence="1 2">JPY162</strain>
    </source>
</reference>
<organism evidence="1 2">
    <name type="scientific">Paraburkholderia youngii</name>
    <dbReference type="NCBI Taxonomy" id="2782701"/>
    <lineage>
        <taxon>Bacteria</taxon>
        <taxon>Pseudomonadati</taxon>
        <taxon>Pseudomonadota</taxon>
        <taxon>Betaproteobacteria</taxon>
        <taxon>Burkholderiales</taxon>
        <taxon>Burkholderiaceae</taxon>
        <taxon>Paraburkholderia</taxon>
    </lineage>
</organism>
<comment type="caution">
    <text evidence="1">The sequence shown here is derived from an EMBL/GenBank/DDBJ whole genome shotgun (WGS) entry which is preliminary data.</text>
</comment>
<sequence>MMGLYQRASSGGFAQINGMNSANGASSGQTQAIARVGLHTHF</sequence>